<sequence length="115" mass="13214">MWDDLLERFSQGNAPRIHELKTDITLLRQEGQTVGIITKILKEKDTEKVRQFLMGLDLTAFGTLRTQILSLEPLLSLNKAYALVIQEDRQQHISRGCEQKVEISAFYAIGRTQNK</sequence>
<evidence type="ECO:0000313" key="2">
    <source>
        <dbReference type="Proteomes" id="UP000825729"/>
    </source>
</evidence>
<keyword evidence="2" id="KW-1185">Reference proteome</keyword>
<accession>A0AAV7E4L8</accession>
<dbReference type="Proteomes" id="UP000825729">
    <property type="component" value="Unassembled WGS sequence"/>
</dbReference>
<dbReference type="EMBL" id="JAINDJ010000007">
    <property type="protein sequence ID" value="KAG9443124.1"/>
    <property type="molecule type" value="Genomic_DNA"/>
</dbReference>
<dbReference type="PANTHER" id="PTHR34222:SF28">
    <property type="entry name" value="CCHC-TYPE DOMAIN-CONTAINING PROTEIN"/>
    <property type="match status" value="1"/>
</dbReference>
<comment type="caution">
    <text evidence="1">The sequence shown here is derived from an EMBL/GenBank/DDBJ whole genome shotgun (WGS) entry which is preliminary data.</text>
</comment>
<gene>
    <name evidence="1" type="ORF">H6P81_018978</name>
</gene>
<reference evidence="1 2" key="1">
    <citation type="submission" date="2021-07" db="EMBL/GenBank/DDBJ databases">
        <title>The Aristolochia fimbriata genome: insights into angiosperm evolution, floral development and chemical biosynthesis.</title>
        <authorList>
            <person name="Jiao Y."/>
        </authorList>
    </citation>
    <scope>NUCLEOTIDE SEQUENCE [LARGE SCALE GENOMIC DNA]</scope>
    <source>
        <strain evidence="1">IBCAS-2021</strain>
        <tissue evidence="1">Leaf</tissue>
    </source>
</reference>
<dbReference type="PANTHER" id="PTHR34222">
    <property type="entry name" value="GAG_PRE-INTEGRS DOMAIN-CONTAINING PROTEIN"/>
    <property type="match status" value="1"/>
</dbReference>
<proteinExistence type="predicted"/>
<name>A0AAV7E4L8_ARIFI</name>
<dbReference type="AlphaFoldDB" id="A0AAV7E4L8"/>
<evidence type="ECO:0000313" key="1">
    <source>
        <dbReference type="EMBL" id="KAG9443124.1"/>
    </source>
</evidence>
<protein>
    <submittedName>
        <fullName evidence="1">Uncharacterized protein</fullName>
    </submittedName>
</protein>
<organism evidence="1 2">
    <name type="scientific">Aristolochia fimbriata</name>
    <name type="common">White veined hardy Dutchman's pipe vine</name>
    <dbReference type="NCBI Taxonomy" id="158543"/>
    <lineage>
        <taxon>Eukaryota</taxon>
        <taxon>Viridiplantae</taxon>
        <taxon>Streptophyta</taxon>
        <taxon>Embryophyta</taxon>
        <taxon>Tracheophyta</taxon>
        <taxon>Spermatophyta</taxon>
        <taxon>Magnoliopsida</taxon>
        <taxon>Magnoliidae</taxon>
        <taxon>Piperales</taxon>
        <taxon>Aristolochiaceae</taxon>
        <taxon>Aristolochia</taxon>
    </lineage>
</organism>